<comment type="function">
    <text evidence="7">Binds to the 23S rRNA.</text>
</comment>
<dbReference type="InterPro" id="IPR020069">
    <property type="entry name" value="Ribosomal_bL9_C"/>
</dbReference>
<keyword evidence="4 7" id="KW-0689">Ribosomal protein</keyword>
<dbReference type="InterPro" id="IPR000244">
    <property type="entry name" value="Ribosomal_bL9"/>
</dbReference>
<evidence type="ECO:0000256" key="5">
    <source>
        <dbReference type="ARBA" id="ARBA00023274"/>
    </source>
</evidence>
<dbReference type="Proteomes" id="UP001375743">
    <property type="component" value="Unassembled WGS sequence"/>
</dbReference>
<keyword evidence="2 7" id="KW-0699">rRNA-binding</keyword>
<dbReference type="EMBL" id="JBBLZC010000003">
    <property type="protein sequence ID" value="MEK0082432.1"/>
    <property type="molecule type" value="Genomic_DNA"/>
</dbReference>
<evidence type="ECO:0000256" key="1">
    <source>
        <dbReference type="ARBA" id="ARBA00010605"/>
    </source>
</evidence>
<dbReference type="HAMAP" id="MF_00503">
    <property type="entry name" value="Ribosomal_bL9"/>
    <property type="match status" value="1"/>
</dbReference>
<evidence type="ECO:0000259" key="10">
    <source>
        <dbReference type="PROSITE" id="PS00651"/>
    </source>
</evidence>
<name>A0ABU8XML4_9PROT</name>
<feature type="region of interest" description="Disordered" evidence="9">
    <location>
        <begin position="158"/>
        <end position="178"/>
    </location>
</feature>
<feature type="domain" description="Ribosomal protein L9" evidence="10">
    <location>
        <begin position="13"/>
        <end position="40"/>
    </location>
</feature>
<dbReference type="InterPro" id="IPR020594">
    <property type="entry name" value="Ribosomal_bL9_bac/chp"/>
</dbReference>
<dbReference type="NCBIfam" id="TIGR00158">
    <property type="entry name" value="L9"/>
    <property type="match status" value="1"/>
</dbReference>
<dbReference type="GO" id="GO:0005840">
    <property type="term" value="C:ribosome"/>
    <property type="evidence" value="ECO:0007669"/>
    <property type="project" value="UniProtKB-KW"/>
</dbReference>
<dbReference type="Gene3D" id="3.40.5.10">
    <property type="entry name" value="Ribosomal protein L9, N-terminal domain"/>
    <property type="match status" value="1"/>
</dbReference>
<gene>
    <name evidence="7 11" type="primary">rplI</name>
    <name evidence="11" type="ORF">U1T56_04670</name>
</gene>
<evidence type="ECO:0000313" key="12">
    <source>
        <dbReference type="Proteomes" id="UP001375743"/>
    </source>
</evidence>
<dbReference type="SUPFAM" id="SSF55653">
    <property type="entry name" value="Ribosomal protein L9 C-domain"/>
    <property type="match status" value="1"/>
</dbReference>
<dbReference type="Pfam" id="PF03948">
    <property type="entry name" value="Ribosomal_L9_C"/>
    <property type="match status" value="1"/>
</dbReference>
<evidence type="ECO:0000256" key="4">
    <source>
        <dbReference type="ARBA" id="ARBA00022980"/>
    </source>
</evidence>
<keyword evidence="8" id="KW-0175">Coiled coil</keyword>
<reference evidence="11 12" key="1">
    <citation type="submission" date="2024-01" db="EMBL/GenBank/DDBJ databases">
        <title>Multi-omics insights into the function and evolution of sodium benzoate biodegradation pathways in Benzoatithermus flavus gen. nov., sp. nov. from hot spring.</title>
        <authorList>
            <person name="Hu C.-J."/>
            <person name="Li W.-J."/>
        </authorList>
    </citation>
    <scope>NUCLEOTIDE SEQUENCE [LARGE SCALE GENOMIC DNA]</scope>
    <source>
        <strain evidence="11 12">SYSU G07066</strain>
    </source>
</reference>
<comment type="caution">
    <text evidence="11">The sequence shown here is derived from an EMBL/GenBank/DDBJ whole genome shotgun (WGS) entry which is preliminary data.</text>
</comment>
<dbReference type="InterPro" id="IPR020070">
    <property type="entry name" value="Ribosomal_bL9_N"/>
</dbReference>
<keyword evidence="12" id="KW-1185">Reference proteome</keyword>
<proteinExistence type="inferred from homology"/>
<dbReference type="PANTHER" id="PTHR21368">
    <property type="entry name" value="50S RIBOSOMAL PROTEIN L9"/>
    <property type="match status" value="1"/>
</dbReference>
<evidence type="ECO:0000256" key="7">
    <source>
        <dbReference type="HAMAP-Rule" id="MF_00503"/>
    </source>
</evidence>
<dbReference type="PROSITE" id="PS00651">
    <property type="entry name" value="RIBOSOMAL_L9"/>
    <property type="match status" value="1"/>
</dbReference>
<evidence type="ECO:0000256" key="2">
    <source>
        <dbReference type="ARBA" id="ARBA00022730"/>
    </source>
</evidence>
<dbReference type="InterPro" id="IPR036791">
    <property type="entry name" value="Ribosomal_bL9_C_sf"/>
</dbReference>
<sequence>MQIILLERVPQLGQMGEIVNVKPGYARNFLIPQGKALRATKAAIADFEKRRAQLEARNLERKEEAQKLAARVDGQSVTILRQASETSHLYGSVNARDIAAAFTEAGISLDRQQVRLPEPIKTLGLHKVTVALHPEVEVTVTVNVARSQEEADIQAGVVQPMSEEEQEPSIEEQIDAAL</sequence>
<dbReference type="RefSeq" id="WP_418158281.1">
    <property type="nucleotide sequence ID" value="NZ_JBBLZC010000003.1"/>
</dbReference>
<evidence type="ECO:0000256" key="6">
    <source>
        <dbReference type="ARBA" id="ARBA00035292"/>
    </source>
</evidence>
<keyword evidence="3 7" id="KW-0694">RNA-binding</keyword>
<evidence type="ECO:0000313" key="11">
    <source>
        <dbReference type="EMBL" id="MEK0082432.1"/>
    </source>
</evidence>
<dbReference type="Pfam" id="PF01281">
    <property type="entry name" value="Ribosomal_L9_N"/>
    <property type="match status" value="1"/>
</dbReference>
<organism evidence="11 12">
    <name type="scientific">Benzoatithermus flavus</name>
    <dbReference type="NCBI Taxonomy" id="3108223"/>
    <lineage>
        <taxon>Bacteria</taxon>
        <taxon>Pseudomonadati</taxon>
        <taxon>Pseudomonadota</taxon>
        <taxon>Alphaproteobacteria</taxon>
        <taxon>Geminicoccales</taxon>
        <taxon>Geminicoccaceae</taxon>
        <taxon>Benzoatithermus</taxon>
    </lineage>
</organism>
<evidence type="ECO:0000256" key="3">
    <source>
        <dbReference type="ARBA" id="ARBA00022884"/>
    </source>
</evidence>
<accession>A0ABU8XML4</accession>
<dbReference type="Gene3D" id="3.10.430.100">
    <property type="entry name" value="Ribosomal protein L9, C-terminal domain"/>
    <property type="match status" value="1"/>
</dbReference>
<dbReference type="InterPro" id="IPR036935">
    <property type="entry name" value="Ribosomal_bL9_N_sf"/>
</dbReference>
<feature type="compositionally biased region" description="Acidic residues" evidence="9">
    <location>
        <begin position="162"/>
        <end position="178"/>
    </location>
</feature>
<comment type="similarity">
    <text evidence="1 7">Belongs to the bacterial ribosomal protein bL9 family.</text>
</comment>
<evidence type="ECO:0000256" key="8">
    <source>
        <dbReference type="SAM" id="Coils"/>
    </source>
</evidence>
<dbReference type="InterPro" id="IPR009027">
    <property type="entry name" value="Ribosomal_bL9/RNase_H1_N"/>
</dbReference>
<feature type="coiled-coil region" evidence="8">
    <location>
        <begin position="37"/>
        <end position="71"/>
    </location>
</feature>
<protein>
    <recommendedName>
        <fullName evidence="6 7">Large ribosomal subunit protein bL9</fullName>
    </recommendedName>
</protein>
<evidence type="ECO:0000256" key="9">
    <source>
        <dbReference type="SAM" id="MobiDB-lite"/>
    </source>
</evidence>
<dbReference type="SUPFAM" id="SSF55658">
    <property type="entry name" value="L9 N-domain-like"/>
    <property type="match status" value="1"/>
</dbReference>
<keyword evidence="5 7" id="KW-0687">Ribonucleoprotein</keyword>